<dbReference type="Gene3D" id="3.40.470.10">
    <property type="entry name" value="Uracil-DNA glycosylase-like domain"/>
    <property type="match status" value="1"/>
</dbReference>
<dbReference type="EMBL" id="CAEZWJ010000009">
    <property type="protein sequence ID" value="CAB4648939.1"/>
    <property type="molecule type" value="Genomic_DNA"/>
</dbReference>
<dbReference type="AlphaFoldDB" id="A0A6J6KM06"/>
<accession>A0A6J6KM06</accession>
<organism evidence="8">
    <name type="scientific">freshwater metagenome</name>
    <dbReference type="NCBI Taxonomy" id="449393"/>
    <lineage>
        <taxon>unclassified sequences</taxon>
        <taxon>metagenomes</taxon>
        <taxon>ecological metagenomes</taxon>
    </lineage>
</organism>
<dbReference type="EC" id="3.2.2.27" evidence="3"/>
<evidence type="ECO:0000256" key="1">
    <source>
        <dbReference type="ARBA" id="ARBA00001400"/>
    </source>
</evidence>
<dbReference type="HAMAP" id="MF_00148">
    <property type="entry name" value="UDG"/>
    <property type="match status" value="1"/>
</dbReference>
<dbReference type="NCBIfam" id="NF003591">
    <property type="entry name" value="PRK05254.1-4"/>
    <property type="match status" value="1"/>
</dbReference>
<dbReference type="NCBIfam" id="NF003588">
    <property type="entry name" value="PRK05254.1-1"/>
    <property type="match status" value="1"/>
</dbReference>
<name>A0A6J6KM06_9ZZZZ</name>
<keyword evidence="6" id="KW-0234">DNA repair</keyword>
<dbReference type="NCBIfam" id="NF003589">
    <property type="entry name" value="PRK05254.1-2"/>
    <property type="match status" value="1"/>
</dbReference>
<dbReference type="FunFam" id="3.40.470.10:FF:000001">
    <property type="entry name" value="Uracil-DNA glycosylase"/>
    <property type="match status" value="1"/>
</dbReference>
<dbReference type="InterPro" id="IPR036895">
    <property type="entry name" value="Uracil-DNA_glycosylase-like_sf"/>
</dbReference>
<feature type="domain" description="Uracil-DNA glycosylase-like" evidence="7">
    <location>
        <begin position="26"/>
        <end position="186"/>
    </location>
</feature>
<dbReference type="PANTHER" id="PTHR11264:SF0">
    <property type="entry name" value="URACIL-DNA GLYCOSYLASE"/>
    <property type="match status" value="1"/>
</dbReference>
<dbReference type="CDD" id="cd10027">
    <property type="entry name" value="UDG-F1-like"/>
    <property type="match status" value="1"/>
</dbReference>
<dbReference type="InterPro" id="IPR005122">
    <property type="entry name" value="Uracil-DNA_glycosylase-like"/>
</dbReference>
<evidence type="ECO:0000256" key="3">
    <source>
        <dbReference type="ARBA" id="ARBA00012030"/>
    </source>
</evidence>
<gene>
    <name evidence="8" type="ORF">UFOPK2214_00448</name>
</gene>
<protein>
    <recommendedName>
        <fullName evidence="3">uracil-DNA glycosylase</fullName>
        <ecNumber evidence="3">3.2.2.27</ecNumber>
    </recommendedName>
</protein>
<dbReference type="SMART" id="SM00987">
    <property type="entry name" value="UreE_C"/>
    <property type="match status" value="1"/>
</dbReference>
<dbReference type="SMART" id="SM00986">
    <property type="entry name" value="UDG"/>
    <property type="match status" value="1"/>
</dbReference>
<proteinExistence type="inferred from homology"/>
<evidence type="ECO:0000256" key="6">
    <source>
        <dbReference type="ARBA" id="ARBA00023204"/>
    </source>
</evidence>
<comment type="catalytic activity">
    <reaction evidence="1">
        <text>Hydrolyzes single-stranded DNA or mismatched double-stranded DNA and polynucleotides, releasing free uracil.</text>
        <dbReference type="EC" id="3.2.2.27"/>
    </reaction>
</comment>
<evidence type="ECO:0000256" key="2">
    <source>
        <dbReference type="ARBA" id="ARBA00008184"/>
    </source>
</evidence>
<evidence type="ECO:0000256" key="5">
    <source>
        <dbReference type="ARBA" id="ARBA00022801"/>
    </source>
</evidence>
<dbReference type="InterPro" id="IPR002043">
    <property type="entry name" value="UDG_fam1"/>
</dbReference>
<evidence type="ECO:0000313" key="8">
    <source>
        <dbReference type="EMBL" id="CAB4648939.1"/>
    </source>
</evidence>
<sequence length="200" mass="21873">MTQFLHDERSAHHVFPPQEKVFASLDATSLSDTKVVILGQDPYHGDGQADGLAFSVSKGTPIPPSLRNILKELHDDTGAAIPSHGNLISWAQQGVLLLNTTLTVRGGEAGSHYGRGWETLTDVIIRKINEKPDSVVFLLWGAHARKKKTLITQPHHVVIEGVHPSPLSAYRGFFGSKPFSRVNTALEQVGHRPIDWAIPS</sequence>
<evidence type="ECO:0000256" key="4">
    <source>
        <dbReference type="ARBA" id="ARBA00022763"/>
    </source>
</evidence>
<evidence type="ECO:0000259" key="7">
    <source>
        <dbReference type="SMART" id="SM00986"/>
    </source>
</evidence>
<dbReference type="GO" id="GO:0097510">
    <property type="term" value="P:base-excision repair, AP site formation via deaminated base removal"/>
    <property type="evidence" value="ECO:0007669"/>
    <property type="project" value="TreeGrafter"/>
</dbReference>
<keyword evidence="4" id="KW-0227">DNA damage</keyword>
<comment type="similarity">
    <text evidence="2">Belongs to the uracil-DNA glycosylase (UDG) superfamily. UNG family.</text>
</comment>
<reference evidence="8" key="1">
    <citation type="submission" date="2020-05" db="EMBL/GenBank/DDBJ databases">
        <authorList>
            <person name="Chiriac C."/>
            <person name="Salcher M."/>
            <person name="Ghai R."/>
            <person name="Kavagutti S V."/>
        </authorList>
    </citation>
    <scope>NUCLEOTIDE SEQUENCE</scope>
</reference>
<dbReference type="NCBIfam" id="TIGR00628">
    <property type="entry name" value="ung"/>
    <property type="match status" value="1"/>
</dbReference>
<dbReference type="PANTHER" id="PTHR11264">
    <property type="entry name" value="URACIL-DNA GLYCOSYLASE"/>
    <property type="match status" value="1"/>
</dbReference>
<dbReference type="PROSITE" id="PS00130">
    <property type="entry name" value="U_DNA_GLYCOSYLASE"/>
    <property type="match status" value="1"/>
</dbReference>
<keyword evidence="5" id="KW-0378">Hydrolase</keyword>
<dbReference type="Pfam" id="PF03167">
    <property type="entry name" value="UDG"/>
    <property type="match status" value="1"/>
</dbReference>
<dbReference type="NCBIfam" id="NF003592">
    <property type="entry name" value="PRK05254.1-5"/>
    <property type="match status" value="1"/>
</dbReference>
<dbReference type="SUPFAM" id="SSF52141">
    <property type="entry name" value="Uracil-DNA glycosylase-like"/>
    <property type="match status" value="1"/>
</dbReference>
<dbReference type="InterPro" id="IPR018085">
    <property type="entry name" value="Ura-DNA_Glyclase_AS"/>
</dbReference>
<dbReference type="GO" id="GO:0004844">
    <property type="term" value="F:uracil DNA N-glycosylase activity"/>
    <property type="evidence" value="ECO:0007669"/>
    <property type="project" value="UniProtKB-EC"/>
</dbReference>